<dbReference type="InterPro" id="IPR052638">
    <property type="entry name" value="PiggyBac_TE-derived"/>
</dbReference>
<dbReference type="Pfam" id="PF13843">
    <property type="entry name" value="DDE_Tnp_1_7"/>
    <property type="match status" value="1"/>
</dbReference>
<feature type="non-terminal residue" evidence="3">
    <location>
        <position position="503"/>
    </location>
</feature>
<dbReference type="EMBL" id="KK120178">
    <property type="protein sequence ID" value="KFM77688.1"/>
    <property type="molecule type" value="Genomic_DNA"/>
</dbReference>
<dbReference type="Proteomes" id="UP000054359">
    <property type="component" value="Unassembled WGS sequence"/>
</dbReference>
<dbReference type="InterPro" id="IPR029526">
    <property type="entry name" value="PGBD"/>
</dbReference>
<reference evidence="3 4" key="1">
    <citation type="submission" date="2013-11" db="EMBL/GenBank/DDBJ databases">
        <title>Genome sequencing of Stegodyphus mimosarum.</title>
        <authorList>
            <person name="Bechsgaard J."/>
        </authorList>
    </citation>
    <scope>NUCLEOTIDE SEQUENCE [LARGE SCALE GENOMIC DNA]</scope>
</reference>
<dbReference type="AlphaFoldDB" id="A0A087UJZ9"/>
<evidence type="ECO:0000313" key="4">
    <source>
        <dbReference type="Proteomes" id="UP000054359"/>
    </source>
</evidence>
<sequence length="503" mass="58118">MYSNCKFPTKVPDPKWKIRESTRLDPLPDTKDQEKEREKIQRTRVQQMREKLCGLSPIEIFNLYANPIIEHIHKQSLIYASQKNEHGFLLTQHDIRTFLGILIFSGYHKLPRENMYWEKSPDCSTSIVSNSMSRNRYHEIKKYIHFSDNSHIEKNDKYFKVRPLYDILNNSLNQFGVMAQQLTIDERMVKYFGRNSLKMYMKGKPVKFGYKLWMICTFDGYPLKIIPYQGRNEAQDIPLSHRVVTSLLDVVNNPTEHTVYMDNFFSSHTLFVVLKEMGYFATGTVRVGRVAQCPLITTSECSKKPRGFMMRAFDSKNCISIVRWNDTKPVTVISNFEQTLSTDEVSRRSKGKVCSVPIPKCIKNYNKYKNGVDLFDGLMSAYDISIKGKKWYWTLFTNIIDTMIVASWKAYKLAECGNDDLLAFRRGITISLLLSNPVPRAKAAPSGGGYAGKVIRYDNIGHLIKTTKKQRRCKLCNSKPMTICQKCDVGLCAKCFIAYHSKT</sequence>
<organism evidence="3 4">
    <name type="scientific">Stegodyphus mimosarum</name>
    <name type="common">African social velvet spider</name>
    <dbReference type="NCBI Taxonomy" id="407821"/>
    <lineage>
        <taxon>Eukaryota</taxon>
        <taxon>Metazoa</taxon>
        <taxon>Ecdysozoa</taxon>
        <taxon>Arthropoda</taxon>
        <taxon>Chelicerata</taxon>
        <taxon>Arachnida</taxon>
        <taxon>Araneae</taxon>
        <taxon>Araneomorphae</taxon>
        <taxon>Entelegynae</taxon>
        <taxon>Eresoidea</taxon>
        <taxon>Eresidae</taxon>
        <taxon>Stegodyphus</taxon>
    </lineage>
</organism>
<proteinExistence type="predicted"/>
<dbReference type="GO" id="GO:0043565">
    <property type="term" value="F:sequence-specific DNA binding"/>
    <property type="evidence" value="ECO:0007669"/>
    <property type="project" value="TreeGrafter"/>
</dbReference>
<dbReference type="STRING" id="407821.A0A087UJZ9"/>
<feature type="domain" description="PiggyBac transposable element-derived protein" evidence="2">
    <location>
        <begin position="56"/>
        <end position="408"/>
    </location>
</feature>
<feature type="region of interest" description="Disordered" evidence="1">
    <location>
        <begin position="18"/>
        <end position="42"/>
    </location>
</feature>
<evidence type="ECO:0000313" key="3">
    <source>
        <dbReference type="EMBL" id="KFM77688.1"/>
    </source>
</evidence>
<dbReference type="PANTHER" id="PTHR47055:SF3">
    <property type="entry name" value="PHORBOL-ESTER_DAG-TYPE DOMAIN-CONTAINING PROTEIN"/>
    <property type="match status" value="1"/>
</dbReference>
<keyword evidence="4" id="KW-1185">Reference proteome</keyword>
<dbReference type="OMA" id="MYMKGKP"/>
<evidence type="ECO:0000259" key="2">
    <source>
        <dbReference type="Pfam" id="PF13843"/>
    </source>
</evidence>
<dbReference type="PANTHER" id="PTHR47055">
    <property type="entry name" value="DDE_TNP_1_7 DOMAIN-CONTAINING PROTEIN"/>
    <property type="match status" value="1"/>
</dbReference>
<name>A0A087UJZ9_STEMI</name>
<accession>A0A087UJZ9</accession>
<evidence type="ECO:0000256" key="1">
    <source>
        <dbReference type="SAM" id="MobiDB-lite"/>
    </source>
</evidence>
<protein>
    <submittedName>
        <fullName evidence="3">PiggyBac transposable element-derived protein 3</fullName>
    </submittedName>
</protein>
<dbReference type="OrthoDB" id="6428043at2759"/>
<gene>
    <name evidence="3" type="ORF">X975_11232</name>
</gene>